<proteinExistence type="predicted"/>
<sequence>MKTQMRQQMRKNMGSNNNQNKDLQDKQADLLDQTYTLGWMDGYAEGYDDAIEDTQNALNKLENENELLTEVVESKDNVIKELASSAGRALQAVKKNNKKGPLRALLFYSIIPARATMLGTCLSSCV</sequence>
<dbReference type="EMBL" id="JAGETO010000027">
    <property type="protein sequence ID" value="MBO2029164.1"/>
    <property type="molecule type" value="Genomic_DNA"/>
</dbReference>
<protein>
    <submittedName>
        <fullName evidence="2">Uncharacterized protein</fullName>
    </submittedName>
</protein>
<dbReference type="Proteomes" id="UP000664620">
    <property type="component" value="Unassembled WGS sequence"/>
</dbReference>
<evidence type="ECO:0000313" key="2">
    <source>
        <dbReference type="EMBL" id="MBO2029164.1"/>
    </source>
</evidence>
<evidence type="ECO:0000256" key="1">
    <source>
        <dbReference type="SAM" id="MobiDB-lite"/>
    </source>
</evidence>
<organism evidence="2 3">
    <name type="scientific">Klebsiella pneumoniae</name>
    <dbReference type="NCBI Taxonomy" id="573"/>
    <lineage>
        <taxon>Bacteria</taxon>
        <taxon>Pseudomonadati</taxon>
        <taxon>Pseudomonadota</taxon>
        <taxon>Gammaproteobacteria</taxon>
        <taxon>Enterobacterales</taxon>
        <taxon>Enterobacteriaceae</taxon>
        <taxon>Klebsiella/Raoultella group</taxon>
        <taxon>Klebsiella</taxon>
        <taxon>Klebsiella pneumoniae complex</taxon>
    </lineage>
</organism>
<accession>A0A939NS72</accession>
<gene>
    <name evidence="2" type="ORF">J4734_07920</name>
</gene>
<name>A0A939NS72_KLEPN</name>
<dbReference type="AlphaFoldDB" id="A0A939NS72"/>
<comment type="caution">
    <text evidence="2">The sequence shown here is derived from an EMBL/GenBank/DDBJ whole genome shotgun (WGS) entry which is preliminary data.</text>
</comment>
<evidence type="ECO:0000313" key="3">
    <source>
        <dbReference type="Proteomes" id="UP000664620"/>
    </source>
</evidence>
<reference evidence="2" key="1">
    <citation type="submission" date="2021-03" db="EMBL/GenBank/DDBJ databases">
        <title>Molecular epidemiology and mechanisms of colistin and carbapenem resistance in Enterobacteriaceae from clinical isolates, the environment and porcine samples in Pretoria, South Africa.</title>
        <authorList>
            <person name="Bogoshi D."/>
            <person name="Mbelle N.M."/>
            <person name="Naidoo V."/>
            <person name="Osei Sekyere J."/>
        </authorList>
    </citation>
    <scope>NUCLEOTIDE SEQUENCE</scope>
    <source>
        <strain evidence="2">C034</strain>
    </source>
</reference>
<feature type="region of interest" description="Disordered" evidence="1">
    <location>
        <begin position="1"/>
        <end position="24"/>
    </location>
</feature>